<dbReference type="EMBL" id="CAJHIA010000009">
    <property type="protein sequence ID" value="CAD6443031.1"/>
    <property type="molecule type" value="Genomic_DNA"/>
</dbReference>
<evidence type="ECO:0000313" key="8">
    <source>
        <dbReference type="Proteomes" id="UP000624404"/>
    </source>
</evidence>
<dbReference type="OrthoDB" id="5240840at2759"/>
<comment type="caution">
    <text evidence="7">The sequence shown here is derived from an EMBL/GenBank/DDBJ whole genome shotgun (WGS) entry which is preliminary data.</text>
</comment>
<evidence type="ECO:0000256" key="5">
    <source>
        <dbReference type="SAM" id="MobiDB-lite"/>
    </source>
</evidence>
<keyword evidence="2 6" id="KW-0812">Transmembrane</keyword>
<evidence type="ECO:0000313" key="7">
    <source>
        <dbReference type="EMBL" id="CAD6443031.1"/>
    </source>
</evidence>
<proteinExistence type="predicted"/>
<feature type="region of interest" description="Disordered" evidence="5">
    <location>
        <begin position="675"/>
        <end position="714"/>
    </location>
</feature>
<keyword evidence="3 6" id="KW-1133">Transmembrane helix</keyword>
<feature type="compositionally biased region" description="Low complexity" evidence="5">
    <location>
        <begin position="170"/>
        <end position="199"/>
    </location>
</feature>
<feature type="compositionally biased region" description="Polar residues" evidence="5">
    <location>
        <begin position="675"/>
        <end position="692"/>
    </location>
</feature>
<evidence type="ECO:0000256" key="2">
    <source>
        <dbReference type="ARBA" id="ARBA00022692"/>
    </source>
</evidence>
<dbReference type="PANTHER" id="PTHR15549">
    <property type="entry name" value="PAIRED IMMUNOGLOBULIN-LIKE TYPE 2 RECEPTOR"/>
    <property type="match status" value="1"/>
</dbReference>
<dbReference type="GO" id="GO:0016020">
    <property type="term" value="C:membrane"/>
    <property type="evidence" value="ECO:0007669"/>
    <property type="project" value="UniProtKB-SubCell"/>
</dbReference>
<feature type="compositionally biased region" description="Pro residues" evidence="5">
    <location>
        <begin position="155"/>
        <end position="167"/>
    </location>
</feature>
<feature type="compositionally biased region" description="Low complexity" evidence="5">
    <location>
        <begin position="694"/>
        <end position="709"/>
    </location>
</feature>
<name>A0A8H2VRK2_9HELO</name>
<organism evidence="7 8">
    <name type="scientific">Sclerotinia trifoliorum</name>
    <dbReference type="NCBI Taxonomy" id="28548"/>
    <lineage>
        <taxon>Eukaryota</taxon>
        <taxon>Fungi</taxon>
        <taxon>Dikarya</taxon>
        <taxon>Ascomycota</taxon>
        <taxon>Pezizomycotina</taxon>
        <taxon>Leotiomycetes</taxon>
        <taxon>Helotiales</taxon>
        <taxon>Sclerotiniaceae</taxon>
        <taxon>Sclerotinia</taxon>
    </lineage>
</organism>
<keyword evidence="4 6" id="KW-0472">Membrane</keyword>
<dbReference type="InterPro" id="IPR051694">
    <property type="entry name" value="Immunoregulatory_rcpt-like"/>
</dbReference>
<accession>A0A8H2VRK2</accession>
<evidence type="ECO:0000256" key="4">
    <source>
        <dbReference type="ARBA" id="ARBA00023136"/>
    </source>
</evidence>
<gene>
    <name evidence="7" type="ORF">SCLTRI_LOCUS2823</name>
</gene>
<protein>
    <submittedName>
        <fullName evidence="7">D3c5a73f-73ef-4919-8505-068b6559513f</fullName>
    </submittedName>
</protein>
<feature type="compositionally biased region" description="Low complexity" evidence="5">
    <location>
        <begin position="136"/>
        <end position="149"/>
    </location>
</feature>
<reference evidence="7" key="1">
    <citation type="submission" date="2020-10" db="EMBL/GenBank/DDBJ databases">
        <authorList>
            <person name="Kusch S."/>
        </authorList>
    </citation>
    <scope>NUCLEOTIDE SEQUENCE</scope>
    <source>
        <strain evidence="7">SwB9</strain>
    </source>
</reference>
<feature type="region of interest" description="Disordered" evidence="5">
    <location>
        <begin position="543"/>
        <end position="569"/>
    </location>
</feature>
<evidence type="ECO:0000256" key="6">
    <source>
        <dbReference type="SAM" id="Phobius"/>
    </source>
</evidence>
<feature type="region of interest" description="Disordered" evidence="5">
    <location>
        <begin position="44"/>
        <end position="103"/>
    </location>
</feature>
<evidence type="ECO:0000256" key="1">
    <source>
        <dbReference type="ARBA" id="ARBA00004167"/>
    </source>
</evidence>
<sequence>MSTSANLPAGFSITSINGVRCTAVPKSATTVSSVVTSAIPVSSISTSTSSSSTSTPISTSISSTSTSTIPATTTPTSTTPIPTPTSTSTSTLESAIPSPESTSTPVIVVPAALSAPVSAPASTPAAIAVGGPLIQSSSTSTSGVESTTSQLVELPPAPPPPPPPPPVAITSSVSQTQITLTSISTTTSATPASKGTTPTESSSTSLVIAPSEPSTTASSAHDPATHDPNVGHATSAASVIASSTRSTPTAESSAAGGISSFGHLMTAPVIGGILGGIGFLALIGLVIFFCRRRRKSKKNSSLRPLNTGTRDQFYDIDKRAQGQYYDIYDDSVASAGRGTHFKAQIGGAATTFGAGLAGIRSTLRFHVQPGNKPTVNLDRGNSQFFEPPIPYHSRNNSLASVHSLHYAAKDRAGDFTSKIKGVFRTAQKEENDPFAMARGMSEKQTNFSRPQEFGNLMDMDDRNLLMKAERRRLSLSSNSGSGQMLGSLGLDFGIPQDPFADPAPRAAVSNSNVNPFADPNTWDSIPRPDPAIPRTNTYISDVRRSRGESLDSTTRGHKNAPSSVYGPAAYRTPSISNVSRYPSSMAPSTESFRDTLYSTASNINNTRRMAGRSDPFDLERPELWLPVLANSVPKANSPALLERGSDLYPDPLLMPESKPGQAPVIPIQRVMTNSTRVPSQGTYESRYSSRTSMGDWGDPGPDVGSGPSSFADQGFYNMNGNMSQQWDARRNVDNVSLMSATSSKGGVGKAR</sequence>
<feature type="region of interest" description="Disordered" evidence="5">
    <location>
        <begin position="134"/>
        <end position="231"/>
    </location>
</feature>
<dbReference type="Proteomes" id="UP000624404">
    <property type="component" value="Unassembled WGS sequence"/>
</dbReference>
<feature type="transmembrane region" description="Helical" evidence="6">
    <location>
        <begin position="269"/>
        <end position="290"/>
    </location>
</feature>
<evidence type="ECO:0000256" key="3">
    <source>
        <dbReference type="ARBA" id="ARBA00022989"/>
    </source>
</evidence>
<keyword evidence="8" id="KW-1185">Reference proteome</keyword>
<feature type="compositionally biased region" description="Low complexity" evidence="5">
    <location>
        <begin position="209"/>
        <end position="220"/>
    </location>
</feature>
<dbReference type="GO" id="GO:0071944">
    <property type="term" value="C:cell periphery"/>
    <property type="evidence" value="ECO:0007669"/>
    <property type="project" value="UniProtKB-ARBA"/>
</dbReference>
<feature type="compositionally biased region" description="Low complexity" evidence="5">
    <location>
        <begin position="44"/>
        <end position="91"/>
    </location>
</feature>
<comment type="subcellular location">
    <subcellularLocation>
        <location evidence="1">Membrane</location>
        <topology evidence="1">Single-pass membrane protein</topology>
    </subcellularLocation>
</comment>
<dbReference type="AlphaFoldDB" id="A0A8H2VRK2"/>